<evidence type="ECO:0008006" key="4">
    <source>
        <dbReference type="Google" id="ProtNLM"/>
    </source>
</evidence>
<sequence length="90" mass="10041">MPPHEDGRAAAVRAATGDVMSQSDRTLSTINDRDPFAMRYWSKQLRISERDLREAIAAVGTSTQAVRQYTNRPQASHSAKPRGASRRRSD</sequence>
<evidence type="ECO:0000313" key="3">
    <source>
        <dbReference type="Proteomes" id="UP000199420"/>
    </source>
</evidence>
<dbReference type="Pfam" id="PF12244">
    <property type="entry name" value="DUF3606"/>
    <property type="match status" value="1"/>
</dbReference>
<proteinExistence type="predicted"/>
<evidence type="ECO:0000256" key="1">
    <source>
        <dbReference type="SAM" id="MobiDB-lite"/>
    </source>
</evidence>
<feature type="compositionally biased region" description="Polar residues" evidence="1">
    <location>
        <begin position="61"/>
        <end position="77"/>
    </location>
</feature>
<dbReference type="AlphaFoldDB" id="A0A1H6UQR4"/>
<feature type="region of interest" description="Disordered" evidence="1">
    <location>
        <begin position="1"/>
        <end position="20"/>
    </location>
</feature>
<keyword evidence="3" id="KW-1185">Reference proteome</keyword>
<reference evidence="2 3" key="1">
    <citation type="submission" date="2016-10" db="EMBL/GenBank/DDBJ databases">
        <authorList>
            <person name="de Groot N.N."/>
        </authorList>
    </citation>
    <scope>NUCLEOTIDE SEQUENCE [LARGE SCALE GENOMIC DNA]</scope>
    <source>
        <strain evidence="2 3">DSM 26515</strain>
    </source>
</reference>
<feature type="region of interest" description="Disordered" evidence="1">
    <location>
        <begin position="61"/>
        <end position="90"/>
    </location>
</feature>
<protein>
    <recommendedName>
        <fullName evidence="4">DUF3606 domain-containing protein</fullName>
    </recommendedName>
</protein>
<dbReference type="Proteomes" id="UP000199420">
    <property type="component" value="Unassembled WGS sequence"/>
</dbReference>
<organism evidence="2 3">
    <name type="scientific">Frateuria terrea</name>
    <dbReference type="NCBI Taxonomy" id="529704"/>
    <lineage>
        <taxon>Bacteria</taxon>
        <taxon>Pseudomonadati</taxon>
        <taxon>Pseudomonadota</taxon>
        <taxon>Gammaproteobacteria</taxon>
        <taxon>Lysobacterales</taxon>
        <taxon>Rhodanobacteraceae</taxon>
        <taxon>Frateuria</taxon>
    </lineage>
</organism>
<accession>A0A1H6UQR4</accession>
<dbReference type="STRING" id="529704.SAMN02927913_1732"/>
<dbReference type="EMBL" id="FNYC01000003">
    <property type="protein sequence ID" value="SEI90600.1"/>
    <property type="molecule type" value="Genomic_DNA"/>
</dbReference>
<name>A0A1H6UQR4_9GAMM</name>
<gene>
    <name evidence="2" type="ORF">SAMN04487997_1994</name>
</gene>
<dbReference type="InterPro" id="IPR022037">
    <property type="entry name" value="DUF3606"/>
</dbReference>
<evidence type="ECO:0000313" key="2">
    <source>
        <dbReference type="EMBL" id="SEI90600.1"/>
    </source>
</evidence>
<feature type="compositionally biased region" description="Basic residues" evidence="1">
    <location>
        <begin position="79"/>
        <end position="90"/>
    </location>
</feature>